<sequence length="179" mass="19228">MNGVSHCLVRIPDLTPVTLATFLAEHAVTDAHGRDIALDLLTHGAKVSVTLNDGRTVILERQGFFVVGTALPEDCHEREACLSAIGHVMAGHFIPGGSVDVWLAPVSTFVLLGLMGRPCGQWRELLLAEVGRARGATARTVLEAYPLDANGGRANMDACRSGSRRPRRDGRVSRPRPCN</sequence>
<keyword evidence="3" id="KW-1185">Reference proteome</keyword>
<proteinExistence type="predicted"/>
<protein>
    <submittedName>
        <fullName evidence="2">Uncharacterized protein</fullName>
    </submittedName>
</protein>
<evidence type="ECO:0000313" key="2">
    <source>
        <dbReference type="EMBL" id="AWN35705.1"/>
    </source>
</evidence>
<gene>
    <name evidence="2" type="ORF">DK427_08070</name>
</gene>
<dbReference type="RefSeq" id="WP_109950820.1">
    <property type="nucleotide sequence ID" value="NZ_CP029551.1"/>
</dbReference>
<reference evidence="2 3" key="1">
    <citation type="submission" date="2018-05" db="EMBL/GenBank/DDBJ databases">
        <title>Complete Genome Sequence of Methylobacterium sp. 17Sr1-43.</title>
        <authorList>
            <person name="Srinivasan S."/>
        </authorList>
    </citation>
    <scope>NUCLEOTIDE SEQUENCE [LARGE SCALE GENOMIC DNA]</scope>
    <source>
        <strain evidence="2 3">17Sr1-43</strain>
    </source>
</reference>
<feature type="region of interest" description="Disordered" evidence="1">
    <location>
        <begin position="156"/>
        <end position="179"/>
    </location>
</feature>
<dbReference type="Proteomes" id="UP000246058">
    <property type="component" value="Chromosome"/>
</dbReference>
<dbReference type="AlphaFoldDB" id="A0A2U8VQ11"/>
<dbReference type="OrthoDB" id="9846777at2"/>
<evidence type="ECO:0000256" key="1">
    <source>
        <dbReference type="SAM" id="MobiDB-lite"/>
    </source>
</evidence>
<dbReference type="KEGG" id="meti:DK427_08070"/>
<accession>A0A2U8VQ11</accession>
<organism evidence="2 3">
    <name type="scientific">Methylobacterium radiodurans</name>
    <dbReference type="NCBI Taxonomy" id="2202828"/>
    <lineage>
        <taxon>Bacteria</taxon>
        <taxon>Pseudomonadati</taxon>
        <taxon>Pseudomonadota</taxon>
        <taxon>Alphaproteobacteria</taxon>
        <taxon>Hyphomicrobiales</taxon>
        <taxon>Methylobacteriaceae</taxon>
        <taxon>Methylobacterium</taxon>
    </lineage>
</organism>
<dbReference type="EMBL" id="CP029551">
    <property type="protein sequence ID" value="AWN35705.1"/>
    <property type="molecule type" value="Genomic_DNA"/>
</dbReference>
<evidence type="ECO:0000313" key="3">
    <source>
        <dbReference type="Proteomes" id="UP000246058"/>
    </source>
</evidence>
<name>A0A2U8VQ11_9HYPH</name>